<organism evidence="2 3">
    <name type="scientific">Phrynosoma platyrhinos</name>
    <name type="common">Desert horned lizard</name>
    <dbReference type="NCBI Taxonomy" id="52577"/>
    <lineage>
        <taxon>Eukaryota</taxon>
        <taxon>Metazoa</taxon>
        <taxon>Chordata</taxon>
        <taxon>Craniata</taxon>
        <taxon>Vertebrata</taxon>
        <taxon>Euteleostomi</taxon>
        <taxon>Lepidosauria</taxon>
        <taxon>Squamata</taxon>
        <taxon>Bifurcata</taxon>
        <taxon>Unidentata</taxon>
        <taxon>Episquamata</taxon>
        <taxon>Toxicofera</taxon>
        <taxon>Iguania</taxon>
        <taxon>Phrynosomatidae</taxon>
        <taxon>Phrynosomatinae</taxon>
        <taxon>Phrynosoma</taxon>
    </lineage>
</organism>
<feature type="compositionally biased region" description="Basic and acidic residues" evidence="1">
    <location>
        <begin position="591"/>
        <end position="609"/>
    </location>
</feature>
<feature type="compositionally biased region" description="Basic and acidic residues" evidence="1">
    <location>
        <begin position="434"/>
        <end position="560"/>
    </location>
</feature>
<feature type="compositionally biased region" description="Basic and acidic residues" evidence="1">
    <location>
        <begin position="299"/>
        <end position="308"/>
    </location>
</feature>
<evidence type="ECO:0000313" key="3">
    <source>
        <dbReference type="Proteomes" id="UP000826234"/>
    </source>
</evidence>
<feature type="compositionally biased region" description="Basic and acidic residues" evidence="1">
    <location>
        <begin position="1538"/>
        <end position="1549"/>
    </location>
</feature>
<feature type="region of interest" description="Disordered" evidence="1">
    <location>
        <begin position="1524"/>
        <end position="1636"/>
    </location>
</feature>
<feature type="compositionally biased region" description="Polar residues" evidence="1">
    <location>
        <begin position="1590"/>
        <end position="1601"/>
    </location>
</feature>
<feature type="compositionally biased region" description="Basic and acidic residues" evidence="1">
    <location>
        <begin position="333"/>
        <end position="350"/>
    </location>
</feature>
<feature type="compositionally biased region" description="Basic and acidic residues" evidence="1">
    <location>
        <begin position="1935"/>
        <end position="1947"/>
    </location>
</feature>
<dbReference type="EMBL" id="JAIPUX010000521">
    <property type="protein sequence ID" value="KAH0627710.1"/>
    <property type="molecule type" value="Genomic_DNA"/>
</dbReference>
<evidence type="ECO:0008006" key="4">
    <source>
        <dbReference type="Google" id="ProtNLM"/>
    </source>
</evidence>
<feature type="compositionally biased region" description="Basic and acidic residues" evidence="1">
    <location>
        <begin position="1214"/>
        <end position="1225"/>
    </location>
</feature>
<gene>
    <name evidence="2" type="ORF">JD844_003840</name>
</gene>
<feature type="region of interest" description="Disordered" evidence="1">
    <location>
        <begin position="1278"/>
        <end position="1431"/>
    </location>
</feature>
<feature type="compositionally biased region" description="Basic residues" evidence="1">
    <location>
        <begin position="770"/>
        <end position="783"/>
    </location>
</feature>
<evidence type="ECO:0000313" key="2">
    <source>
        <dbReference type="EMBL" id="KAH0627710.1"/>
    </source>
</evidence>
<feature type="compositionally biased region" description="Polar residues" evidence="1">
    <location>
        <begin position="1203"/>
        <end position="1213"/>
    </location>
</feature>
<feature type="compositionally biased region" description="Basic and acidic residues" evidence="1">
    <location>
        <begin position="1390"/>
        <end position="1402"/>
    </location>
</feature>
<sequence length="2054" mass="220488">MSVSTGKIMNEQMSCKEFLDRNSSWTMEDRQHFESQPVFKPMDVTGPDIRGLVAQFRLTKPQPPPTDSRHCSQHYVPAVQDGGWLPVSPEGIGESKEEPFKMNREDVLSDLLMLPQEMMNVPPFGEYYGASEEGPGTVFCSPFGAAEVPEHPHSLGAPHSPANIFDPMAFLGGTSGAEMLLNQSQAAPAQGMGPPEDFWLGSQHLMAGQGAPFFEPPVPSKIPEVAEMHMLGSPSTGLADFTGQPKLPEARPSQLTASSSPVGAGLIPAVEELMGFEPLFDHKSLLPKESPAGFPEATATKEPKEKVMDTTSPGTGSSPGLGNPGESKASPGQHKEKDENSQSPSKEEASKTSSSQKVEEGKAPLSLQAEEKAAATQPHSPKPEDSKPSLTLSSEKMESKLPSPKAEELKPAAAQHAEKSNETMVSPTQQLQEVADKLSSNEKIEEVKVSPPKQAEKAEENKAASAPKHTEKVEESKSPSAPKHPEKPEESKSPSALKHPEKPEESKSPSAPKHPEKPEERKSPSAPEHPEKPEDSKSPSNPKHPEKPEESKASPREEVKTPGSLNQPVEQFLRLDKPDEKNKKAPSVSAEKPEEEKQPPIAKPVEHLLEPAVPSKETVSPGLSTADAKETLAEKPASVPAEAAKCKETPEPRSEQPAELAQKKDSLEPAGLPPVQVRQANKASDHHRFSRTKAARVNVANAPEELLVGFPAQKSQDRGGDPFSMAEYGYVAGTSPRSKASPRKAASQPFEFGEVPVLREGWDLEASAALKKKKKKPKQKRSQQVRVAEALEGNSERLQAPCAAEPHKTEVPLAESHESMKGFFSASTETLGKEASSVLRGDTQSLPSIPAKGKPTLQTEGPSKLGLDAKAREFNRVEVMGDDSLMLLSKSKWRESSEEERKYQAEQNKPGSPTSPPVQACPVEASCFGTNMESGGLPFKDLCPGLEPRAMVSREVEAISSVPESTSQKVAQSPYGEGLAMKLKEEEKNEETVKGVARSPSEAQTIEATKGGGSSDKSKDRSPVASEPLPGSGPPEVLLSASTKESKPVQSEKLDFGPAKTLPSLETQYNPVKPLLPAVPTGSPKTPFTDTNKEASSHPLEQPAGPLPRLGSDQPKKRGNDGKSKRTKNQMEQRALLLTDSSKASGAEEAEWAAKSVEAGFSSLVENKTVLGSGGLVEKPKKRSSEGKSRRHPFFLEVGDSSGHLQTEVGSPEQTRERIDHRRAGTDLFTASQPLETSGDLAKLENVTAPGMEKVSKAPTRSVDRVDFPLSAYPFILETPGKETEPPVVAQAKGTVASDKGKGLPALESPTITDPASLLPTSKPKKRSSDGKSKKSGKSPLEQQFLLETPGMSKPTKSSEIIKDIGPADKDPESGGSLLLEQSESSPAAKHIEKDEGKKTEDLSVATEISSSEQLPTSNQKMLNSQPELMSKTKLAPFTDKGQEAKLRYDVENVIDTLTLHPEPVAEEPKKLNSQGQGPQVHCISETKPELLRPAAVFREMATTEEGKTEGLDHCLKEANTVGPAPVVSFGEMPVGAEEGKSRKDEPCLEKSFFLGAKEEADTVLEDEREAKSKECSSPTSSKEGRVGSSEVTNKQDPTSRPTKRGSDRKNKKAASDPMQSVALQAKTEPNKGPGLVYPVGEAEFVDENRNIKSLPPGHQMHWEEDAARFFGSFAPSGTLEEAIQGLGCPFLEGRLAGELNKGQPFLPEIPKDGSKGDHKDQQDLQANLAKLEGTEAMVEASILMKAGDETREKRKRSKRPPSDQLLTPDARSGKDPAVCSVSAEGGGMKLPDTTQDSEFGLMKPPVEGVPKMAAGTEGGSFVGGGTNIPSVESPSLWESNKEAVTLEALTETLVGGSAEVVTIAEINKAAAKERTSGCLDGLGSKAQADKALEDVHVEEVASANKPKDLSEHLEPDDVNEPKIIPPAQATSEEEASHPKEVVELKDAQSPASEAGESTALLQLPVADQGDQMAKGGKKEARAKAPPQMKGYMRPTKSRGLPPPSLRAAEQEPGRRRPAKPALQRQEKARLIWEHMPAALEAESLQQAEPRWFR</sequence>
<feature type="compositionally biased region" description="Gly residues" evidence="1">
    <location>
        <begin position="1817"/>
        <end position="1827"/>
    </location>
</feature>
<feature type="compositionally biased region" description="Polar residues" evidence="1">
    <location>
        <begin position="962"/>
        <end position="971"/>
    </location>
</feature>
<feature type="compositionally biased region" description="Low complexity" evidence="1">
    <location>
        <begin position="1374"/>
        <end position="1386"/>
    </location>
</feature>
<proteinExistence type="predicted"/>
<feature type="compositionally biased region" description="Basic and acidic residues" evidence="1">
    <location>
        <begin position="982"/>
        <end position="993"/>
    </location>
</feature>
<feature type="compositionally biased region" description="Basic and acidic residues" evidence="1">
    <location>
        <begin position="892"/>
        <end position="904"/>
    </location>
</feature>
<feature type="compositionally biased region" description="Basic and acidic residues" evidence="1">
    <location>
        <begin position="1710"/>
        <end position="1723"/>
    </location>
</feature>
<feature type="compositionally biased region" description="Basic and acidic residues" evidence="1">
    <location>
        <begin position="1901"/>
        <end position="1916"/>
    </location>
</feature>
<feature type="region of interest" description="Disordered" evidence="1">
    <location>
        <begin position="834"/>
        <end position="868"/>
    </location>
</feature>
<feature type="compositionally biased region" description="Basic and acidic residues" evidence="1">
    <location>
        <begin position="1360"/>
        <end position="1373"/>
    </location>
</feature>
<protein>
    <recommendedName>
        <fullName evidence="4">Microtubule-associated protein</fullName>
    </recommendedName>
</protein>
<comment type="caution">
    <text evidence="2">The sequence shown here is derived from an EMBL/GenBank/DDBJ whole genome shotgun (WGS) entry which is preliminary data.</text>
</comment>
<feature type="region of interest" description="Disordered" evidence="1">
    <location>
        <begin position="1703"/>
        <end position="1726"/>
    </location>
</feature>
<reference evidence="2 3" key="1">
    <citation type="journal article" date="2022" name="Gigascience">
        <title>A chromosome-level genome assembly and annotation of the desert horned lizard, Phrynosoma platyrhinos, provides insight into chromosomal rearrangements among reptiles.</title>
        <authorList>
            <person name="Koochekian N."/>
            <person name="Ascanio A."/>
            <person name="Farleigh K."/>
            <person name="Card D.C."/>
            <person name="Schield D.R."/>
            <person name="Castoe T.A."/>
            <person name="Jezkova T."/>
        </authorList>
    </citation>
    <scope>NUCLEOTIDE SEQUENCE [LARGE SCALE GENOMIC DNA]</scope>
    <source>
        <strain evidence="2">NK-2021</strain>
    </source>
</reference>
<feature type="region of interest" description="Disordered" evidence="1">
    <location>
        <begin position="1743"/>
        <end position="1828"/>
    </location>
</feature>
<feature type="region of interest" description="Disordered" evidence="1">
    <location>
        <begin position="957"/>
        <end position="1153"/>
    </location>
</feature>
<feature type="region of interest" description="Disordered" evidence="1">
    <location>
        <begin position="1173"/>
        <end position="1241"/>
    </location>
</feature>
<keyword evidence="3" id="KW-1185">Reference proteome</keyword>
<feature type="compositionally biased region" description="Basic and acidic residues" evidence="1">
    <location>
        <begin position="573"/>
        <end position="583"/>
    </location>
</feature>
<feature type="region of interest" description="Disordered" evidence="1">
    <location>
        <begin position="1467"/>
        <end position="1488"/>
    </location>
</feature>
<feature type="compositionally biased region" description="Basic and acidic residues" evidence="1">
    <location>
        <begin position="1114"/>
        <end position="1124"/>
    </location>
</feature>
<feature type="compositionally biased region" description="Basic and acidic residues" evidence="1">
    <location>
        <begin position="644"/>
        <end position="667"/>
    </location>
</feature>
<feature type="region of interest" description="Disordered" evidence="1">
    <location>
        <begin position="891"/>
        <end position="918"/>
    </location>
</feature>
<feature type="compositionally biased region" description="Basic and acidic residues" evidence="1">
    <location>
        <begin position="805"/>
        <end position="817"/>
    </location>
</feature>
<feature type="compositionally biased region" description="Polar residues" evidence="1">
    <location>
        <begin position="1407"/>
        <end position="1428"/>
    </location>
</feature>
<feature type="region of interest" description="Disordered" evidence="1">
    <location>
        <begin position="236"/>
        <end position="260"/>
    </location>
</feature>
<evidence type="ECO:0000256" key="1">
    <source>
        <dbReference type="SAM" id="MobiDB-lite"/>
    </source>
</evidence>
<feature type="region of interest" description="Disordered" evidence="1">
    <location>
        <begin position="287"/>
        <end position="697"/>
    </location>
</feature>
<feature type="compositionally biased region" description="Basic and acidic residues" evidence="1">
    <location>
        <begin position="395"/>
        <end position="421"/>
    </location>
</feature>
<feature type="region of interest" description="Disordered" evidence="1">
    <location>
        <begin position="1901"/>
        <end position="1956"/>
    </location>
</feature>
<feature type="region of interest" description="Disordered" evidence="1">
    <location>
        <begin position="769"/>
        <end position="817"/>
    </location>
</feature>
<name>A0ABQ7TE51_PHRPL</name>
<feature type="compositionally biased region" description="Basic and acidic residues" evidence="1">
    <location>
        <begin position="1044"/>
        <end position="1055"/>
    </location>
</feature>
<dbReference type="Proteomes" id="UP000826234">
    <property type="component" value="Unassembled WGS sequence"/>
</dbReference>
<feature type="compositionally biased region" description="Polar residues" evidence="1">
    <location>
        <begin position="422"/>
        <end position="432"/>
    </location>
</feature>
<feature type="region of interest" description="Disordered" evidence="1">
    <location>
        <begin position="1970"/>
        <end position="2025"/>
    </location>
</feature>
<accession>A0ABQ7TE51</accession>